<feature type="transmembrane region" description="Helical" evidence="6">
    <location>
        <begin position="110"/>
        <end position="131"/>
    </location>
</feature>
<dbReference type="AlphaFoldDB" id="A0A3D8VDG2"/>
<accession>A0A3D8VDG2</accession>
<evidence type="ECO:0000256" key="6">
    <source>
        <dbReference type="SAM" id="Phobius"/>
    </source>
</evidence>
<evidence type="ECO:0000256" key="4">
    <source>
        <dbReference type="ARBA" id="ARBA00022989"/>
    </source>
</evidence>
<evidence type="ECO:0000256" key="3">
    <source>
        <dbReference type="ARBA" id="ARBA00022692"/>
    </source>
</evidence>
<feature type="transmembrane region" description="Helical" evidence="6">
    <location>
        <begin position="258"/>
        <end position="281"/>
    </location>
</feature>
<gene>
    <name evidence="7" type="ORF">DX912_12380</name>
</gene>
<feature type="transmembrane region" description="Helical" evidence="6">
    <location>
        <begin position="39"/>
        <end position="56"/>
    </location>
</feature>
<dbReference type="Proteomes" id="UP000256829">
    <property type="component" value="Unassembled WGS sequence"/>
</dbReference>
<dbReference type="Pfam" id="PF03706">
    <property type="entry name" value="LPG_synthase_TM"/>
    <property type="match status" value="1"/>
</dbReference>
<feature type="transmembrane region" description="Helical" evidence="6">
    <location>
        <begin position="151"/>
        <end position="171"/>
    </location>
</feature>
<dbReference type="GO" id="GO:0005886">
    <property type="term" value="C:plasma membrane"/>
    <property type="evidence" value="ECO:0007669"/>
    <property type="project" value="UniProtKB-SubCell"/>
</dbReference>
<comment type="subcellular location">
    <subcellularLocation>
        <location evidence="1">Cell membrane</location>
        <topology evidence="1">Multi-pass membrane protein</topology>
    </subcellularLocation>
</comment>
<feature type="transmembrane region" description="Helical" evidence="6">
    <location>
        <begin position="230"/>
        <end position="251"/>
    </location>
</feature>
<sequence length="344" mass="36655">MGRLAARAQAGHHAGAAAGRRGRPVVTVSRQRWRKIRRVAFYVFLALVAVLLVRYARSVDWAQVGATLAGYGPGTLAIAIGLTVASYLLYSAYDLAGRRYARHDLPTPKVMGIAMLAYAFSLNVGALFGGAGFRYRIYSQAGLGLGTISRVVAFAIGTNWMGYLLLAGALFASGRVRPPPGWPVTGDRLPWLGAAMLVAVVVYLVASHVTHGRVYHVRGHHFRLPSLPLALLQLALAATNWALMAALVFVLMPDGVAYADVLGALLVAAVASAIAHIPAGIGVQEAVFIALLGHQVPQPQMLAALLAYRACYYLGPLMVAVAGYGLFETRRRKRPHPTVESGSP</sequence>
<feature type="transmembrane region" description="Helical" evidence="6">
    <location>
        <begin position="68"/>
        <end position="90"/>
    </location>
</feature>
<feature type="transmembrane region" description="Helical" evidence="6">
    <location>
        <begin position="191"/>
        <end position="210"/>
    </location>
</feature>
<proteinExistence type="predicted"/>
<evidence type="ECO:0000256" key="5">
    <source>
        <dbReference type="ARBA" id="ARBA00023136"/>
    </source>
</evidence>
<evidence type="ECO:0000256" key="1">
    <source>
        <dbReference type="ARBA" id="ARBA00004651"/>
    </source>
</evidence>
<organism evidence="7 8">
    <name type="scientific">Lysobacter soli</name>
    <dbReference type="NCBI Taxonomy" id="453783"/>
    <lineage>
        <taxon>Bacteria</taxon>
        <taxon>Pseudomonadati</taxon>
        <taxon>Pseudomonadota</taxon>
        <taxon>Gammaproteobacteria</taxon>
        <taxon>Lysobacterales</taxon>
        <taxon>Lysobacteraceae</taxon>
        <taxon>Lysobacter</taxon>
    </lineage>
</organism>
<keyword evidence="2" id="KW-1003">Cell membrane</keyword>
<evidence type="ECO:0000256" key="2">
    <source>
        <dbReference type="ARBA" id="ARBA00022475"/>
    </source>
</evidence>
<dbReference type="EMBL" id="QTJR01000007">
    <property type="protein sequence ID" value="RDY66898.1"/>
    <property type="molecule type" value="Genomic_DNA"/>
</dbReference>
<feature type="transmembrane region" description="Helical" evidence="6">
    <location>
        <begin position="301"/>
        <end position="327"/>
    </location>
</feature>
<keyword evidence="8" id="KW-1185">Reference proteome</keyword>
<name>A0A3D8VDG2_9GAMM</name>
<keyword evidence="5 6" id="KW-0472">Membrane</keyword>
<evidence type="ECO:0000313" key="7">
    <source>
        <dbReference type="EMBL" id="RDY66898.1"/>
    </source>
</evidence>
<comment type="caution">
    <text evidence="7">The sequence shown here is derived from an EMBL/GenBank/DDBJ whole genome shotgun (WGS) entry which is preliminary data.</text>
</comment>
<keyword evidence="3 6" id="KW-0812">Transmembrane</keyword>
<reference evidence="7 8" key="1">
    <citation type="submission" date="2018-08" db="EMBL/GenBank/DDBJ databases">
        <title>Lysobacter soli KCTC 22011, whole genome shotgun sequence.</title>
        <authorList>
            <person name="Zhang X."/>
            <person name="Feng G."/>
            <person name="Zhu H."/>
        </authorList>
    </citation>
    <scope>NUCLEOTIDE SEQUENCE [LARGE SCALE GENOMIC DNA]</scope>
    <source>
        <strain evidence="7 8">KCTC 22011</strain>
    </source>
</reference>
<evidence type="ECO:0000313" key="8">
    <source>
        <dbReference type="Proteomes" id="UP000256829"/>
    </source>
</evidence>
<protein>
    <submittedName>
        <fullName evidence="7">UPF0104 family protein</fullName>
    </submittedName>
</protein>
<keyword evidence="4 6" id="KW-1133">Transmembrane helix</keyword>
<dbReference type="InterPro" id="IPR022791">
    <property type="entry name" value="L-PG_synthase/AglD"/>
</dbReference>